<feature type="non-terminal residue" evidence="1">
    <location>
        <position position="1"/>
    </location>
</feature>
<evidence type="ECO:0000313" key="1">
    <source>
        <dbReference type="EMBL" id="KAK3063350.1"/>
    </source>
</evidence>
<dbReference type="Proteomes" id="UP001186974">
    <property type="component" value="Unassembled WGS sequence"/>
</dbReference>
<sequence>TFFLGCYLTGWGYENKLLGIGQGDSKAQARAHAAKDALENSKDLIEDANAKKLEHDKKTREAKEKEANVQSNAPETNGNQESMKTKVDNEATTSMREIVSKMDAKNSKKGGDLEVAQNKGSAADEKASGSVKDLAKADFLKRLTSTLS</sequence>
<name>A0ACC3D8F1_9PEZI</name>
<protein>
    <submittedName>
        <fullName evidence="1">Uncharacterized protein</fullName>
    </submittedName>
</protein>
<keyword evidence="2" id="KW-1185">Reference proteome</keyword>
<proteinExistence type="predicted"/>
<organism evidence="1 2">
    <name type="scientific">Coniosporium uncinatum</name>
    <dbReference type="NCBI Taxonomy" id="93489"/>
    <lineage>
        <taxon>Eukaryota</taxon>
        <taxon>Fungi</taxon>
        <taxon>Dikarya</taxon>
        <taxon>Ascomycota</taxon>
        <taxon>Pezizomycotina</taxon>
        <taxon>Dothideomycetes</taxon>
        <taxon>Dothideomycetes incertae sedis</taxon>
        <taxon>Coniosporium</taxon>
    </lineage>
</organism>
<accession>A0ACC3D8F1</accession>
<evidence type="ECO:0000313" key="2">
    <source>
        <dbReference type="Proteomes" id="UP001186974"/>
    </source>
</evidence>
<gene>
    <name evidence="1" type="ORF">LTS18_001025</name>
</gene>
<comment type="caution">
    <text evidence="1">The sequence shown here is derived from an EMBL/GenBank/DDBJ whole genome shotgun (WGS) entry which is preliminary data.</text>
</comment>
<reference evidence="1" key="1">
    <citation type="submission" date="2024-09" db="EMBL/GenBank/DDBJ databases">
        <title>Black Yeasts Isolated from many extreme environments.</title>
        <authorList>
            <person name="Coleine C."/>
            <person name="Stajich J.E."/>
            <person name="Selbmann L."/>
        </authorList>
    </citation>
    <scope>NUCLEOTIDE SEQUENCE</scope>
    <source>
        <strain evidence="1">CCFEE 5737</strain>
    </source>
</reference>
<dbReference type="EMBL" id="JAWDJW010006882">
    <property type="protein sequence ID" value="KAK3063350.1"/>
    <property type="molecule type" value="Genomic_DNA"/>
</dbReference>